<evidence type="ECO:0000256" key="1">
    <source>
        <dbReference type="ARBA" id="ARBA00022737"/>
    </source>
</evidence>
<dbReference type="PANTHER" id="PTHR23048:SF0">
    <property type="entry name" value="CALMODULIN LIKE 3"/>
    <property type="match status" value="1"/>
</dbReference>
<keyword evidence="5" id="KW-1185">Reference proteome</keyword>
<protein>
    <recommendedName>
        <fullName evidence="3">EF-hand domain-containing protein</fullName>
    </recommendedName>
</protein>
<dbReference type="RefSeq" id="XP_011449950.1">
    <property type="nucleotide sequence ID" value="XM_011451648.4"/>
</dbReference>
<evidence type="ECO:0000256" key="2">
    <source>
        <dbReference type="ARBA" id="ARBA00022837"/>
    </source>
</evidence>
<dbReference type="GO" id="GO:0016460">
    <property type="term" value="C:myosin II complex"/>
    <property type="evidence" value="ECO:0007669"/>
    <property type="project" value="TreeGrafter"/>
</dbReference>
<evidence type="ECO:0000313" key="5">
    <source>
        <dbReference type="Proteomes" id="UP000005408"/>
    </source>
</evidence>
<dbReference type="EnsemblMetazoa" id="G5748.3">
    <property type="protein sequence ID" value="G5748.3:cds"/>
    <property type="gene ID" value="G5748"/>
</dbReference>
<organism evidence="4 5">
    <name type="scientific">Magallana gigas</name>
    <name type="common">Pacific oyster</name>
    <name type="synonym">Crassostrea gigas</name>
    <dbReference type="NCBI Taxonomy" id="29159"/>
    <lineage>
        <taxon>Eukaryota</taxon>
        <taxon>Metazoa</taxon>
        <taxon>Spiralia</taxon>
        <taxon>Lophotrochozoa</taxon>
        <taxon>Mollusca</taxon>
        <taxon>Bivalvia</taxon>
        <taxon>Autobranchia</taxon>
        <taxon>Pteriomorphia</taxon>
        <taxon>Ostreida</taxon>
        <taxon>Ostreoidea</taxon>
        <taxon>Ostreidae</taxon>
        <taxon>Magallana</taxon>
    </lineage>
</organism>
<dbReference type="PROSITE" id="PS50222">
    <property type="entry name" value="EF_HAND_2"/>
    <property type="match status" value="4"/>
</dbReference>
<feature type="domain" description="EF-hand" evidence="3">
    <location>
        <begin position="132"/>
        <end position="167"/>
    </location>
</feature>
<dbReference type="PANTHER" id="PTHR23048">
    <property type="entry name" value="MYOSIN LIGHT CHAIN 1, 3"/>
    <property type="match status" value="1"/>
</dbReference>
<dbReference type="EnsemblMetazoa" id="G5748.5">
    <property type="protein sequence ID" value="G5748.5:cds"/>
    <property type="gene ID" value="G5748"/>
</dbReference>
<evidence type="ECO:0000259" key="3">
    <source>
        <dbReference type="PROSITE" id="PS50222"/>
    </source>
</evidence>
<dbReference type="Proteomes" id="UP000005408">
    <property type="component" value="Unassembled WGS sequence"/>
</dbReference>
<accession>A0A8W8NGV1</accession>
<dbReference type="InterPro" id="IPR018247">
    <property type="entry name" value="EF_Hand_1_Ca_BS"/>
</dbReference>
<dbReference type="FunFam" id="1.10.238.10:FF:000178">
    <property type="entry name" value="Calmodulin-2 A"/>
    <property type="match status" value="1"/>
</dbReference>
<proteinExistence type="predicted"/>
<dbReference type="AlphaFoldDB" id="A0A8W8NGV1"/>
<reference evidence="4" key="1">
    <citation type="submission" date="2022-08" db="UniProtKB">
        <authorList>
            <consortium name="EnsemblMetazoa"/>
        </authorList>
    </citation>
    <scope>IDENTIFICATION</scope>
    <source>
        <strain evidence="4">05x7-T-G4-1.051#20</strain>
    </source>
</reference>
<keyword evidence="2" id="KW-0106">Calcium</keyword>
<dbReference type="Pfam" id="PF13499">
    <property type="entry name" value="EF-hand_7"/>
    <property type="match status" value="2"/>
</dbReference>
<dbReference type="GeneID" id="105344068"/>
<dbReference type="EnsemblMetazoa" id="G5748.1">
    <property type="protein sequence ID" value="G5748.1:cds"/>
    <property type="gene ID" value="G5748"/>
</dbReference>
<dbReference type="InterPro" id="IPR011992">
    <property type="entry name" value="EF-hand-dom_pair"/>
</dbReference>
<sequence length="170" mass="19251">MAAERIRTKKLLAEVTKDLTPEQINEFKKAFTAIDVNKDGKISNKELVEAAKLLGITITGKEAKDLIKSVDLNKDGNIGFEEYILLMKDTFLQIELNCERYKASFMLIDTNKDGVISFEELVRALAFKKEQYDLNKVRELFSSADADNDGIINFKEFATSSLPTVVFEEK</sequence>
<dbReference type="OMA" id="KSAFTHF"/>
<feature type="domain" description="EF-hand" evidence="3">
    <location>
        <begin position="96"/>
        <end position="131"/>
    </location>
</feature>
<dbReference type="PROSITE" id="PS00018">
    <property type="entry name" value="EF_HAND_1"/>
    <property type="match status" value="4"/>
</dbReference>
<keyword evidence="1" id="KW-0677">Repeat</keyword>
<dbReference type="SUPFAM" id="SSF47473">
    <property type="entry name" value="EF-hand"/>
    <property type="match status" value="1"/>
</dbReference>
<dbReference type="EnsemblMetazoa" id="G5748.6">
    <property type="protein sequence ID" value="G5748.6:cds"/>
    <property type="gene ID" value="G5748"/>
</dbReference>
<dbReference type="GO" id="GO:0005509">
    <property type="term" value="F:calcium ion binding"/>
    <property type="evidence" value="ECO:0007669"/>
    <property type="project" value="InterPro"/>
</dbReference>
<dbReference type="Gene3D" id="1.10.238.10">
    <property type="entry name" value="EF-hand"/>
    <property type="match status" value="2"/>
</dbReference>
<dbReference type="InterPro" id="IPR050230">
    <property type="entry name" value="CALM/Myosin/TropC-like"/>
</dbReference>
<dbReference type="InterPro" id="IPR002048">
    <property type="entry name" value="EF_hand_dom"/>
</dbReference>
<dbReference type="RefSeq" id="XP_011449951.1">
    <property type="nucleotide sequence ID" value="XM_011451649.4"/>
</dbReference>
<dbReference type="EnsemblMetazoa" id="G5748.2">
    <property type="protein sequence ID" value="G5748.2:cds"/>
    <property type="gene ID" value="G5748"/>
</dbReference>
<dbReference type="EnsemblMetazoa" id="G5748.4">
    <property type="protein sequence ID" value="G5748.4:cds"/>
    <property type="gene ID" value="G5748"/>
</dbReference>
<dbReference type="SMART" id="SM00054">
    <property type="entry name" value="EFh"/>
    <property type="match status" value="4"/>
</dbReference>
<dbReference type="KEGG" id="crg:105344068"/>
<name>A0A8W8NGV1_MAGGI</name>
<feature type="domain" description="EF-hand" evidence="3">
    <location>
        <begin position="22"/>
        <end position="57"/>
    </location>
</feature>
<dbReference type="OrthoDB" id="26525at2759"/>
<feature type="domain" description="EF-hand" evidence="3">
    <location>
        <begin position="58"/>
        <end position="93"/>
    </location>
</feature>
<evidence type="ECO:0000313" key="4">
    <source>
        <dbReference type="EnsemblMetazoa" id="G5748.5:cds"/>
    </source>
</evidence>